<sequence>MQDKTMVNIAKKQFDLSFSMIDNFEDEYMWKYWELQRAQWSNYFEGGNLDLSKFDLEIYKIAKKFNGKVSQEDRRDRVASLIIIKDLVEKNPLVSNLRNKLDSIDNYTKNMSKDIKENNMIYNLALANEMKEDVLELINIRNHLSTELGFSSYPDLILSAEEIDRSNLINLLNDFVEKNLNKARKIIEKYNISWDNWFNDLYKIGSTININYNPLELIKLLISAFGFEKVEERIQINFSEEGYSGYAAQFSSNDIRIVVEPLKSLNNINTLFHELGHAISYALNEEQGVFKILPCSYDEAMAVVMEYLAPMILLSREEQEKVYEVATLEYVRCAISSLYEFDLWKNPEKAEELYVKHYSKLGIKIDTPSIWTLDTFRSIDPVYIHNYVIGATLAEKIISLFEREMPSKYKHWGEWLFNSVYINGRCEPLRKKIKILGDLI</sequence>
<accession>A0ABS4K4E0</accession>
<evidence type="ECO:0000313" key="1">
    <source>
        <dbReference type="EMBL" id="MBP2022642.1"/>
    </source>
</evidence>
<comment type="caution">
    <text evidence="1">The sequence shown here is derived from an EMBL/GenBank/DDBJ whole genome shotgun (WGS) entry which is preliminary data.</text>
</comment>
<dbReference type="SUPFAM" id="SSF55486">
    <property type="entry name" value="Metalloproteases ('zincins'), catalytic domain"/>
    <property type="match status" value="1"/>
</dbReference>
<proteinExistence type="predicted"/>
<evidence type="ECO:0008006" key="3">
    <source>
        <dbReference type="Google" id="ProtNLM"/>
    </source>
</evidence>
<gene>
    <name evidence="1" type="ORF">J2Z44_002465</name>
</gene>
<reference evidence="1 2" key="1">
    <citation type="submission" date="2021-03" db="EMBL/GenBank/DDBJ databases">
        <title>Genomic Encyclopedia of Type Strains, Phase IV (KMG-IV): sequencing the most valuable type-strain genomes for metagenomic binning, comparative biology and taxonomic classification.</title>
        <authorList>
            <person name="Goeker M."/>
        </authorList>
    </citation>
    <scope>NUCLEOTIDE SEQUENCE [LARGE SCALE GENOMIC DNA]</scope>
    <source>
        <strain evidence="1 2">DSM 28650</strain>
    </source>
</reference>
<dbReference type="EMBL" id="JAGGLL010000018">
    <property type="protein sequence ID" value="MBP2022642.1"/>
    <property type="molecule type" value="Genomic_DNA"/>
</dbReference>
<dbReference type="Gene3D" id="1.10.1370.30">
    <property type="match status" value="1"/>
</dbReference>
<organism evidence="1 2">
    <name type="scientific">Clostridium punense</name>
    <dbReference type="NCBI Taxonomy" id="1054297"/>
    <lineage>
        <taxon>Bacteria</taxon>
        <taxon>Bacillati</taxon>
        <taxon>Bacillota</taxon>
        <taxon>Clostridia</taxon>
        <taxon>Eubacteriales</taxon>
        <taxon>Clostridiaceae</taxon>
        <taxon>Clostridium</taxon>
    </lineage>
</organism>
<evidence type="ECO:0000313" key="2">
    <source>
        <dbReference type="Proteomes" id="UP001519308"/>
    </source>
</evidence>
<dbReference type="Proteomes" id="UP001519308">
    <property type="component" value="Unassembled WGS sequence"/>
</dbReference>
<dbReference type="RefSeq" id="WP_209649600.1">
    <property type="nucleotide sequence ID" value="NZ_JAGGLL010000018.1"/>
</dbReference>
<protein>
    <recommendedName>
        <fullName evidence="3">Peptidase M3A and M3B thimet/oligopeptidase F</fullName>
    </recommendedName>
</protein>
<name>A0ABS4K4E0_9CLOT</name>
<keyword evidence="2" id="KW-1185">Reference proteome</keyword>